<proteinExistence type="predicted"/>
<comment type="caution">
    <text evidence="2">The sequence shown here is derived from an EMBL/GenBank/DDBJ whole genome shotgun (WGS) entry which is preliminary data.</text>
</comment>
<protein>
    <recommendedName>
        <fullName evidence="4">MYND-type domain-containing protein</fullName>
    </recommendedName>
</protein>
<evidence type="ECO:0008006" key="4">
    <source>
        <dbReference type="Google" id="ProtNLM"/>
    </source>
</evidence>
<keyword evidence="3" id="KW-1185">Reference proteome</keyword>
<dbReference type="Proteomes" id="UP001369815">
    <property type="component" value="Unassembled WGS sequence"/>
</dbReference>
<dbReference type="AlphaFoldDB" id="A0AAX6MZI8"/>
<accession>A0AAX6MZI8</accession>
<sequence>MASGSESIGRGRFYLTDPDESGDSDHEVPVLAACQLSIERLFKSLPLPTTNDTYQNLEQDSKYKKALEVFLEEETGPADHDDECRQLKSIATKVLNSNNPHGIRVAFIEGLVPIILEMSKYDAKSAKLRYFAHAKWILQGRKNEDAYEDGDVSSADSDEDIDVEYSHLPQSMTTQKNCAYCNRKGRQFSCIQCVQYTGDRQTTGTGYCRKLCEVLDREDHKAVCIARYRFWRGARFMKTILMVMENQQTTLSLESSYERGGMIFLEEKPRYYEAMQGDRVVHRCTWGDEMETEHVKVALEDQYYPDLPFMMLSSTQKWL</sequence>
<name>A0AAX6MZI8_9PEZI</name>
<evidence type="ECO:0000313" key="2">
    <source>
        <dbReference type="EMBL" id="KAK6957817.1"/>
    </source>
</evidence>
<evidence type="ECO:0000256" key="1">
    <source>
        <dbReference type="SAM" id="MobiDB-lite"/>
    </source>
</evidence>
<feature type="region of interest" description="Disordered" evidence="1">
    <location>
        <begin position="1"/>
        <end position="26"/>
    </location>
</feature>
<organism evidence="2 3">
    <name type="scientific">Daldinia eschscholtzii</name>
    <dbReference type="NCBI Taxonomy" id="292717"/>
    <lineage>
        <taxon>Eukaryota</taxon>
        <taxon>Fungi</taxon>
        <taxon>Dikarya</taxon>
        <taxon>Ascomycota</taxon>
        <taxon>Pezizomycotina</taxon>
        <taxon>Sordariomycetes</taxon>
        <taxon>Xylariomycetidae</taxon>
        <taxon>Xylariales</taxon>
        <taxon>Hypoxylaceae</taxon>
        <taxon>Daldinia</taxon>
    </lineage>
</organism>
<gene>
    <name evidence="2" type="ORF">Daesc_000606</name>
</gene>
<evidence type="ECO:0000313" key="3">
    <source>
        <dbReference type="Proteomes" id="UP001369815"/>
    </source>
</evidence>
<dbReference type="EMBL" id="JBANMG010000001">
    <property type="protein sequence ID" value="KAK6957817.1"/>
    <property type="molecule type" value="Genomic_DNA"/>
</dbReference>
<reference evidence="2 3" key="1">
    <citation type="journal article" date="2024" name="Front Chem Biol">
        <title>Unveiling the potential of Daldinia eschscholtzii MFLUCC 19-0629 through bioactivity and bioinformatics studies for enhanced sustainable agriculture production.</title>
        <authorList>
            <person name="Brooks S."/>
            <person name="Weaver J.A."/>
            <person name="Klomchit A."/>
            <person name="Alharthi S.A."/>
            <person name="Onlamun T."/>
            <person name="Nurani R."/>
            <person name="Vong T.K."/>
            <person name="Alberti F."/>
            <person name="Greco C."/>
        </authorList>
    </citation>
    <scope>NUCLEOTIDE SEQUENCE [LARGE SCALE GENOMIC DNA]</scope>
    <source>
        <strain evidence="2">MFLUCC 19-0629</strain>
    </source>
</reference>